<protein>
    <submittedName>
        <fullName evidence="1">Uncharacterized protein</fullName>
    </submittedName>
</protein>
<dbReference type="EMBL" id="OZ023712">
    <property type="protein sequence ID" value="CAK9861107.1"/>
    <property type="molecule type" value="Genomic_DNA"/>
</dbReference>
<evidence type="ECO:0000313" key="2">
    <source>
        <dbReference type="Proteomes" id="UP001497522"/>
    </source>
</evidence>
<keyword evidence="2" id="KW-1185">Reference proteome</keyword>
<reference evidence="1" key="1">
    <citation type="submission" date="2024-03" db="EMBL/GenBank/DDBJ databases">
        <authorList>
            <consortium name="ELIXIR-Norway"/>
            <consortium name="Elixir Norway"/>
        </authorList>
    </citation>
    <scope>NUCLEOTIDE SEQUENCE</scope>
</reference>
<sequence length="68" mass="8273">MISDFVIEFHYCCKSLSSQRTHYQQQQQQQQQLSSFEKAEYKRQHDLSSHGQLWSCQRKTTNMQFELQ</sequence>
<accession>A0ABP1AFA9</accession>
<proteinExistence type="predicted"/>
<name>A0ABP1AFA9_9BRYO</name>
<evidence type="ECO:0000313" key="1">
    <source>
        <dbReference type="EMBL" id="CAK9861107.1"/>
    </source>
</evidence>
<organism evidence="1 2">
    <name type="scientific">Sphagnum jensenii</name>
    <dbReference type="NCBI Taxonomy" id="128206"/>
    <lineage>
        <taxon>Eukaryota</taxon>
        <taxon>Viridiplantae</taxon>
        <taxon>Streptophyta</taxon>
        <taxon>Embryophyta</taxon>
        <taxon>Bryophyta</taxon>
        <taxon>Sphagnophytina</taxon>
        <taxon>Sphagnopsida</taxon>
        <taxon>Sphagnales</taxon>
        <taxon>Sphagnaceae</taxon>
        <taxon>Sphagnum</taxon>
    </lineage>
</organism>
<gene>
    <name evidence="1" type="ORF">CSSPJE1EN2_LOCUS4102</name>
</gene>
<dbReference type="Proteomes" id="UP001497522">
    <property type="component" value="Chromosome 11"/>
</dbReference>